<dbReference type="InterPro" id="IPR011050">
    <property type="entry name" value="Pectin_lyase_fold/virulence"/>
</dbReference>
<proteinExistence type="predicted"/>
<dbReference type="EMBL" id="KY565519">
    <property type="protein sequence ID" value="ARR74956.1"/>
    <property type="molecule type" value="Genomic_DNA"/>
</dbReference>
<accession>A0A1X9VNR6</accession>
<evidence type="ECO:0000259" key="1">
    <source>
        <dbReference type="Pfam" id="PF12708"/>
    </source>
</evidence>
<evidence type="ECO:0000313" key="2">
    <source>
        <dbReference type="EMBL" id="ARR74956.1"/>
    </source>
</evidence>
<sequence>MTTDLYGNDGDKWNSKGVLLNYSYVGKLNGIPDTKTLQCLHTVNVRDYGAKGDSTTDDTQAFKDAIEYAKAVVYIPDGTYVLKDRFLISKPLIIRGESMDNTILSFPSDLTDLFGNTYPKGRSQYAFGTNFFEFVGKNDGIELAKVTGHKNKGNNWIQCDSTSNFKPGQWIKIIQKNNSSDDLDRILYGNDSTLYYGNSKMSAIVLNQINEVKGTGFSLVYPLVMTINPDCDPRVYSHESQVCGLENLSFLGKDSKSGGHFEGTGNNFVLFKRVYKGYINNVIFHNADIGLTLSDCISNTINNVRFTSKEESGKRYGRRGHHGLWINGGGYNLISKFRFDCEFVHDISVEGCTVCNVFEDGLGVNLNFDHHRAAPYGNLFTDINVGYGSRYYSSSGNPNRGAHSGQYTTFWGIRSNGVKLLGVPRSNKESRPFGVNINLIGEFKTSLDRNFYIESIDVLEPMNIYKDMKENYFKGDQKFDDYKFEDAQVYFRSWDGEYCYWHVGKSWSRGDCDKSIKDQHLSYNHITKELVYTKSGLYLDYNANPTSIPNKWNYDSGKVYHSESKKVIPLTLIKFH</sequence>
<gene>
    <name evidence="2" type="ORF">SAGO17_0036</name>
</gene>
<protein>
    <submittedName>
        <fullName evidence="2">Putative dihydrofolate reductase</fullName>
    </submittedName>
</protein>
<dbReference type="Gene3D" id="2.160.20.10">
    <property type="entry name" value="Single-stranded right-handed beta-helix, Pectin lyase-like"/>
    <property type="match status" value="1"/>
</dbReference>
<dbReference type="SUPFAM" id="SSF51126">
    <property type="entry name" value="Pectin lyase-like"/>
    <property type="match status" value="1"/>
</dbReference>
<organism evidence="2">
    <name type="scientific">Mimivirus AB-566-O17</name>
    <dbReference type="NCBI Taxonomy" id="1988039"/>
    <lineage>
        <taxon>Viruses</taxon>
        <taxon>Varidnaviria</taxon>
        <taxon>Bamfordvirae</taxon>
        <taxon>Nucleocytoviricota</taxon>
        <taxon>Megaviricetes</taxon>
        <taxon>Imitervirales</taxon>
        <taxon>Mimiviridae</taxon>
        <taxon>Megamimivirinae</taxon>
        <taxon>Mimivirus</taxon>
    </lineage>
</organism>
<dbReference type="Pfam" id="PF12708">
    <property type="entry name" value="Pect-lyase_RHGA_epim"/>
    <property type="match status" value="1"/>
</dbReference>
<feature type="domain" description="Rhamnogalacturonase A/B/Epimerase-like pectate lyase" evidence="1">
    <location>
        <begin position="43"/>
        <end position="196"/>
    </location>
</feature>
<dbReference type="InterPro" id="IPR024535">
    <property type="entry name" value="RHGA/B-epi-like_pectate_lyase"/>
</dbReference>
<reference evidence="2" key="1">
    <citation type="journal article" date="2017" name="ISME J.">
        <title>Genomic exploration of individual giant ocean viruses.</title>
        <authorList>
            <person name="Wilson W.H."/>
            <person name="Gilg I.C."/>
            <person name="Moniruzzaman M."/>
            <person name="Field E.K."/>
            <person name="Koren S."/>
            <person name="LeCleir G.R."/>
            <person name="Martinez Martinez J."/>
            <person name="Poulton N.J."/>
            <person name="Swan B.K."/>
            <person name="Stepanauskas R."/>
            <person name="Wilhelm S.W."/>
        </authorList>
    </citation>
    <scope>NUCLEOTIDE SEQUENCE</scope>
</reference>
<name>A0A1X9VNR6_9VIRU</name>
<dbReference type="InterPro" id="IPR012334">
    <property type="entry name" value="Pectin_lyas_fold"/>
</dbReference>